<dbReference type="InterPro" id="IPR018946">
    <property type="entry name" value="PhoD-like_MPP"/>
</dbReference>
<evidence type="ECO:0000313" key="5">
    <source>
        <dbReference type="Proteomes" id="UP000028837"/>
    </source>
</evidence>
<feature type="region of interest" description="Disordered" evidence="1">
    <location>
        <begin position="328"/>
        <end position="418"/>
    </location>
</feature>
<evidence type="ECO:0000259" key="3">
    <source>
        <dbReference type="Pfam" id="PF09423"/>
    </source>
</evidence>
<feature type="transmembrane region" description="Helical" evidence="2">
    <location>
        <begin position="705"/>
        <end position="727"/>
    </location>
</feature>
<feature type="compositionally biased region" description="Basic and acidic residues" evidence="1">
    <location>
        <begin position="342"/>
        <end position="357"/>
    </location>
</feature>
<sequence length="762" mass="83966">MALCALKSTQIGASKTLGFQFPEMTLLSPQLRGEKPPSTLSPFPLPGPAIFETHVLSWKELQSRCRLLRFALLFILASARPALLPSSPSFSLFSAANSTLSQTTGAACSVSVASAVSSSSSQSPSSSPQSSYSSYSSYSSPDASSGSSSPSPSFSPSPSAADGVHAFPLRRLAFGSCFKTHEQAASLLSPLRALLLSERERLEAEAERRRELRRLENAVWHRVKEQSPNAWIWMGDAGYAQSHDVAAVRLALKQVKDVDPFRELRASLHFLDGTWDDHDYGMNDGGRFQKNREQLRQAFLDFLDTPAQSPRRQGRRGVYSSHVFGVPVPSASAAKPHGVHRTAAEENKEIEEKRERMGGAAEQDEATPRTEEAKETKTRTAAGDKEQVGSESAREEPRTDSETNGDADREFGQREGEGKFLPGTEVKLILLDTRYERDNHVIPSAGMLANASWLALIAASTRMFCHLFSLGGNYDGDILGEEQWRWLEAQLTNSTASVHLIVSSIQVSTTLPLVESWGHFPRAKQRLIDLLESTKPAGVLFLSGDVHFGEISGSERNVLEVTSSGMTHTAGDSFWKRLLLEKLILPFYSNHRRQPSDVYVHRNFGVLDVRYLNANEEEIRSHADAARLGPVAFVELDLKIRDSSTGVVGLSAKQTFSTRPASASPPARETDSRARGTAFARQNFAEFSAPTPAVVLHPRTWTEAFLLWLLWPLFLLLPPALLCFLVVRICRRRRGVLRHATEESKAGEQKTERKKGGRGGCR</sequence>
<feature type="compositionally biased region" description="Basic and acidic residues" evidence="1">
    <location>
        <begin position="366"/>
        <end position="418"/>
    </location>
</feature>
<dbReference type="CDD" id="cd07389">
    <property type="entry name" value="MPP_PhoD"/>
    <property type="match status" value="1"/>
</dbReference>
<dbReference type="EMBL" id="AHZU02000914">
    <property type="protein sequence ID" value="KFG38602.1"/>
    <property type="molecule type" value="Genomic_DNA"/>
</dbReference>
<proteinExistence type="predicted"/>
<dbReference type="SUPFAM" id="SSF56300">
    <property type="entry name" value="Metallo-dependent phosphatases"/>
    <property type="match status" value="1"/>
</dbReference>
<feature type="compositionally biased region" description="Basic residues" evidence="1">
    <location>
        <begin position="752"/>
        <end position="762"/>
    </location>
</feature>
<dbReference type="InterPro" id="IPR029052">
    <property type="entry name" value="Metallo-depent_PP-like"/>
</dbReference>
<keyword evidence="2" id="KW-0472">Membrane</keyword>
<feature type="compositionally biased region" description="Basic and acidic residues" evidence="1">
    <location>
        <begin position="740"/>
        <end position="751"/>
    </location>
</feature>
<feature type="domain" description="PhoD-like phosphatase metallophosphatase" evidence="3">
    <location>
        <begin position="422"/>
        <end position="550"/>
    </location>
</feature>
<dbReference type="OrthoDB" id="10266805at2759"/>
<dbReference type="InterPro" id="IPR038607">
    <property type="entry name" value="PhoD-like_sf"/>
</dbReference>
<reference evidence="4 5" key="1">
    <citation type="submission" date="2014-02" db="EMBL/GenBank/DDBJ databases">
        <authorList>
            <person name="Sibley D."/>
            <person name="Venepally P."/>
            <person name="Karamycheva S."/>
            <person name="Hadjithomas M."/>
            <person name="Khan A."/>
            <person name="Brunk B."/>
            <person name="Roos D."/>
            <person name="Caler E."/>
            <person name="Lorenzi H."/>
        </authorList>
    </citation>
    <scope>NUCLEOTIDE SEQUENCE [LARGE SCALE GENOMIC DNA]</scope>
    <source>
        <strain evidence="4 5">GAB2-2007-GAL-DOM2</strain>
    </source>
</reference>
<dbReference type="PANTHER" id="PTHR33987">
    <property type="entry name" value="CALCINEURIN-LIKE METALLO-PHOSPHOESTERASE SUPERFAMILY PROTEIN"/>
    <property type="match status" value="1"/>
</dbReference>
<dbReference type="AlphaFoldDB" id="A0A086K2I4"/>
<accession>A0A086K2I4</accession>
<evidence type="ECO:0000256" key="1">
    <source>
        <dbReference type="SAM" id="MobiDB-lite"/>
    </source>
</evidence>
<gene>
    <name evidence="4" type="ORF">TGDOM2_265830</name>
</gene>
<evidence type="ECO:0000313" key="4">
    <source>
        <dbReference type="EMBL" id="KFG38602.1"/>
    </source>
</evidence>
<feature type="region of interest" description="Disordered" evidence="1">
    <location>
        <begin position="740"/>
        <end position="762"/>
    </location>
</feature>
<comment type="caution">
    <text evidence="4">The sequence shown here is derived from an EMBL/GenBank/DDBJ whole genome shotgun (WGS) entry which is preliminary data.</text>
</comment>
<keyword evidence="2" id="KW-0812">Transmembrane</keyword>
<name>A0A086K2I4_TOXGO</name>
<dbReference type="Gene3D" id="3.60.21.70">
    <property type="entry name" value="PhoD-like phosphatase"/>
    <property type="match status" value="2"/>
</dbReference>
<protein>
    <submittedName>
        <fullName evidence="4">Phosphodiesterase/alkaline phosphatase D family protein</fullName>
    </submittedName>
</protein>
<keyword evidence="2" id="KW-1133">Transmembrane helix</keyword>
<dbReference type="VEuPathDB" id="ToxoDB:TGDOM2_265830"/>
<dbReference type="PANTHER" id="PTHR33987:SF1">
    <property type="entry name" value="CALCINEURIN-LIKE METALLO-PHOSPHOESTERASE SUPERFAMILY PROTEIN"/>
    <property type="match status" value="1"/>
</dbReference>
<evidence type="ECO:0000256" key="2">
    <source>
        <dbReference type="SAM" id="Phobius"/>
    </source>
</evidence>
<dbReference type="Pfam" id="PF09423">
    <property type="entry name" value="PhoD"/>
    <property type="match status" value="1"/>
</dbReference>
<organism evidence="4 5">
    <name type="scientific">Toxoplasma gondii GAB2-2007-GAL-DOM2</name>
    <dbReference type="NCBI Taxonomy" id="1130820"/>
    <lineage>
        <taxon>Eukaryota</taxon>
        <taxon>Sar</taxon>
        <taxon>Alveolata</taxon>
        <taxon>Apicomplexa</taxon>
        <taxon>Conoidasida</taxon>
        <taxon>Coccidia</taxon>
        <taxon>Eucoccidiorida</taxon>
        <taxon>Eimeriorina</taxon>
        <taxon>Sarcocystidae</taxon>
        <taxon>Toxoplasma</taxon>
    </lineage>
</organism>
<dbReference type="Proteomes" id="UP000028837">
    <property type="component" value="Unassembled WGS sequence"/>
</dbReference>